<gene>
    <name evidence="1" type="ORF">HA336_06830</name>
</gene>
<evidence type="ECO:0000313" key="1">
    <source>
        <dbReference type="EMBL" id="HII70926.1"/>
    </source>
</evidence>
<dbReference type="Proteomes" id="UP000619545">
    <property type="component" value="Unassembled WGS sequence"/>
</dbReference>
<dbReference type="RefSeq" id="WP_011019825.1">
    <property type="nucleotide sequence ID" value="NZ_DUJS01000004.1"/>
</dbReference>
<dbReference type="GeneID" id="1478052"/>
<organism evidence="1 2">
    <name type="scientific">Methanopyrus kandleri</name>
    <dbReference type="NCBI Taxonomy" id="2320"/>
    <lineage>
        <taxon>Archaea</taxon>
        <taxon>Methanobacteriati</taxon>
        <taxon>Methanobacteriota</taxon>
        <taxon>Methanomada group</taxon>
        <taxon>Methanopyri</taxon>
        <taxon>Methanopyrales</taxon>
        <taxon>Methanopyraceae</taxon>
        <taxon>Methanopyrus</taxon>
    </lineage>
</organism>
<name>A0A832WSB2_9EURY</name>
<dbReference type="EMBL" id="DUJS01000004">
    <property type="protein sequence ID" value="HII70926.1"/>
    <property type="molecule type" value="Genomic_DNA"/>
</dbReference>
<sequence>MTDLNLSLFRRDCRFVLEELGCVVEEVDSDYQLDFVVRSDDFCFALVCVGGLSDLASISALGEWEEGLAEIARDAEALGLGALVVFPREPREEVVSVSAFCEHYGLGLAVTEWETLPLEVIEDPFRLDYGSATEVFLEAKLGRIPEWPDTEPLEDLLVGDRPVTPGDVVQVVKREVSLDWRDLVMRLRWAGYSGEGLSEALYSALMSDEVEMTEDGELMHVPERLSEVLGALLVWLQNRGRVPEDEVYEFLFAQFGVPYDVTYVALKKLEERGEIEVKRGLVVAKV</sequence>
<evidence type="ECO:0000313" key="2">
    <source>
        <dbReference type="Proteomes" id="UP000619545"/>
    </source>
</evidence>
<proteinExistence type="predicted"/>
<comment type="caution">
    <text evidence="1">The sequence shown here is derived from an EMBL/GenBank/DDBJ whole genome shotgun (WGS) entry which is preliminary data.</text>
</comment>
<protein>
    <submittedName>
        <fullName evidence="1">Uncharacterized protein</fullName>
    </submittedName>
</protein>
<accession>A0A832WSB2</accession>
<reference evidence="1" key="1">
    <citation type="journal article" date="2020" name="bioRxiv">
        <title>A rank-normalized archaeal taxonomy based on genome phylogeny resolves widespread incomplete and uneven classifications.</title>
        <authorList>
            <person name="Rinke C."/>
            <person name="Chuvochina M."/>
            <person name="Mussig A.J."/>
            <person name="Chaumeil P.-A."/>
            <person name="Waite D.W."/>
            <person name="Whitman W.B."/>
            <person name="Parks D.H."/>
            <person name="Hugenholtz P."/>
        </authorList>
    </citation>
    <scope>NUCLEOTIDE SEQUENCE</scope>
    <source>
        <strain evidence="1">UBA8853</strain>
    </source>
</reference>
<dbReference type="AlphaFoldDB" id="A0A832WSB2"/>